<accession>A0A0F9ADZ5</accession>
<gene>
    <name evidence="2" type="ORF">LCGC14_2860900</name>
</gene>
<feature type="coiled-coil region" evidence="1">
    <location>
        <begin position="62"/>
        <end position="89"/>
    </location>
</feature>
<dbReference type="AlphaFoldDB" id="A0A0F9ADZ5"/>
<evidence type="ECO:0000256" key="1">
    <source>
        <dbReference type="SAM" id="Coils"/>
    </source>
</evidence>
<feature type="non-terminal residue" evidence="2">
    <location>
        <position position="109"/>
    </location>
</feature>
<reference evidence="2" key="1">
    <citation type="journal article" date="2015" name="Nature">
        <title>Complex archaea that bridge the gap between prokaryotes and eukaryotes.</title>
        <authorList>
            <person name="Spang A."/>
            <person name="Saw J.H."/>
            <person name="Jorgensen S.L."/>
            <person name="Zaremba-Niedzwiedzka K."/>
            <person name="Martijn J."/>
            <person name="Lind A.E."/>
            <person name="van Eijk R."/>
            <person name="Schleper C."/>
            <person name="Guy L."/>
            <person name="Ettema T.J."/>
        </authorList>
    </citation>
    <scope>NUCLEOTIDE SEQUENCE</scope>
</reference>
<sequence>MSETDIINYSRVNKALEENNRQFKQWHLNVIMCEIEIKTNTKQIKQQIILVKDKVNKLKLQRKSAIENVKISNNKLDELLAEKEELHIELKKISHYGKVVCEYCVRYYS</sequence>
<organism evidence="2">
    <name type="scientific">marine sediment metagenome</name>
    <dbReference type="NCBI Taxonomy" id="412755"/>
    <lineage>
        <taxon>unclassified sequences</taxon>
        <taxon>metagenomes</taxon>
        <taxon>ecological metagenomes</taxon>
    </lineage>
</organism>
<keyword evidence="1" id="KW-0175">Coiled coil</keyword>
<name>A0A0F9ADZ5_9ZZZZ</name>
<evidence type="ECO:0000313" key="2">
    <source>
        <dbReference type="EMBL" id="KKK76709.1"/>
    </source>
</evidence>
<protein>
    <submittedName>
        <fullName evidence="2">Uncharacterized protein</fullName>
    </submittedName>
</protein>
<dbReference type="EMBL" id="LAZR01055288">
    <property type="protein sequence ID" value="KKK76709.1"/>
    <property type="molecule type" value="Genomic_DNA"/>
</dbReference>
<proteinExistence type="predicted"/>
<comment type="caution">
    <text evidence="2">The sequence shown here is derived from an EMBL/GenBank/DDBJ whole genome shotgun (WGS) entry which is preliminary data.</text>
</comment>